<sequence length="132" mass="15016">MSSVAIMLVSDTIILPQPKQRLSYSWVQPQFGSAMLSFSLKLKRLKPVLKNLNSQCFSNISGRVMEARSNMELLQAQCLLNLGDDSIHDLEKDAIRTYMELSVAEESFIKQKSIARVNWLALGDNNTKFFHH</sequence>
<protein>
    <submittedName>
        <fullName evidence="1">Uncharacterized protein</fullName>
    </submittedName>
</protein>
<accession>A0A834FVP4</accession>
<evidence type="ECO:0000313" key="2">
    <source>
        <dbReference type="Proteomes" id="UP000626092"/>
    </source>
</evidence>
<organism evidence="1 2">
    <name type="scientific">Rhododendron simsii</name>
    <name type="common">Sims's rhododendron</name>
    <dbReference type="NCBI Taxonomy" id="118357"/>
    <lineage>
        <taxon>Eukaryota</taxon>
        <taxon>Viridiplantae</taxon>
        <taxon>Streptophyta</taxon>
        <taxon>Embryophyta</taxon>
        <taxon>Tracheophyta</taxon>
        <taxon>Spermatophyta</taxon>
        <taxon>Magnoliopsida</taxon>
        <taxon>eudicotyledons</taxon>
        <taxon>Gunneridae</taxon>
        <taxon>Pentapetalae</taxon>
        <taxon>asterids</taxon>
        <taxon>Ericales</taxon>
        <taxon>Ericaceae</taxon>
        <taxon>Ericoideae</taxon>
        <taxon>Rhodoreae</taxon>
        <taxon>Rhododendron</taxon>
    </lineage>
</organism>
<dbReference type="OrthoDB" id="1749972at2759"/>
<comment type="caution">
    <text evidence="1">The sequence shown here is derived from an EMBL/GenBank/DDBJ whole genome shotgun (WGS) entry which is preliminary data.</text>
</comment>
<evidence type="ECO:0000313" key="1">
    <source>
        <dbReference type="EMBL" id="KAF7114522.1"/>
    </source>
</evidence>
<dbReference type="EMBL" id="WJXA01000208">
    <property type="protein sequence ID" value="KAF7114522.1"/>
    <property type="molecule type" value="Genomic_DNA"/>
</dbReference>
<proteinExistence type="predicted"/>
<reference evidence="1" key="1">
    <citation type="submission" date="2019-11" db="EMBL/GenBank/DDBJ databases">
        <authorList>
            <person name="Liu Y."/>
            <person name="Hou J."/>
            <person name="Li T.-Q."/>
            <person name="Guan C.-H."/>
            <person name="Wu X."/>
            <person name="Wu H.-Z."/>
            <person name="Ling F."/>
            <person name="Zhang R."/>
            <person name="Shi X.-G."/>
            <person name="Ren J.-P."/>
            <person name="Chen E.-F."/>
            <person name="Sun J.-M."/>
        </authorList>
    </citation>
    <scope>NUCLEOTIDE SEQUENCE</scope>
    <source>
        <strain evidence="1">Adult_tree_wgs_1</strain>
        <tissue evidence="1">Leaves</tissue>
    </source>
</reference>
<gene>
    <name evidence="1" type="ORF">RHSIM_RhsimUnG0084700</name>
</gene>
<name>A0A834FVP4_RHOSS</name>
<dbReference type="Proteomes" id="UP000626092">
    <property type="component" value="Unassembled WGS sequence"/>
</dbReference>
<keyword evidence="2" id="KW-1185">Reference proteome</keyword>
<dbReference type="AlphaFoldDB" id="A0A834FVP4"/>